<name>A0A1Q4V3A7_9ACTN</name>
<gene>
    <name evidence="6" type="ORF">AB852_25605</name>
</gene>
<dbReference type="GO" id="GO:0000156">
    <property type="term" value="F:phosphorelay response regulator activity"/>
    <property type="evidence" value="ECO:0007669"/>
    <property type="project" value="TreeGrafter"/>
</dbReference>
<feature type="DNA-binding region" description="OmpR/PhoB-type" evidence="3">
    <location>
        <begin position="124"/>
        <end position="219"/>
    </location>
</feature>
<dbReference type="SUPFAM" id="SSF52172">
    <property type="entry name" value="CheY-like"/>
    <property type="match status" value="1"/>
</dbReference>
<dbReference type="EMBL" id="LFBV01000007">
    <property type="protein sequence ID" value="OKH92294.1"/>
    <property type="molecule type" value="Genomic_DNA"/>
</dbReference>
<dbReference type="Pfam" id="PF00072">
    <property type="entry name" value="Response_reg"/>
    <property type="match status" value="1"/>
</dbReference>
<feature type="domain" description="OmpR/PhoB-type" evidence="5">
    <location>
        <begin position="124"/>
        <end position="219"/>
    </location>
</feature>
<dbReference type="GO" id="GO:0005829">
    <property type="term" value="C:cytosol"/>
    <property type="evidence" value="ECO:0007669"/>
    <property type="project" value="TreeGrafter"/>
</dbReference>
<dbReference type="InterPro" id="IPR001867">
    <property type="entry name" value="OmpR/PhoB-type_DNA-bd"/>
</dbReference>
<keyword evidence="7" id="KW-1185">Reference proteome</keyword>
<feature type="modified residue" description="4-aspartylphosphate" evidence="2">
    <location>
        <position position="51"/>
    </location>
</feature>
<dbReference type="GO" id="GO:0006355">
    <property type="term" value="P:regulation of DNA-templated transcription"/>
    <property type="evidence" value="ECO:0007669"/>
    <property type="project" value="InterPro"/>
</dbReference>
<comment type="caution">
    <text evidence="6">The sequence shown here is derived from an EMBL/GenBank/DDBJ whole genome shotgun (WGS) entry which is preliminary data.</text>
</comment>
<dbReference type="InterPro" id="IPR011006">
    <property type="entry name" value="CheY-like_superfamily"/>
</dbReference>
<evidence type="ECO:0000256" key="2">
    <source>
        <dbReference type="PROSITE-ProRule" id="PRU00169"/>
    </source>
</evidence>
<evidence type="ECO:0000256" key="3">
    <source>
        <dbReference type="PROSITE-ProRule" id="PRU01091"/>
    </source>
</evidence>
<feature type="domain" description="Response regulatory" evidence="4">
    <location>
        <begin position="2"/>
        <end position="116"/>
    </location>
</feature>
<evidence type="ECO:0000313" key="6">
    <source>
        <dbReference type="EMBL" id="OKH92294.1"/>
    </source>
</evidence>
<dbReference type="STRING" id="1048205.AB852_25605"/>
<dbReference type="SMART" id="SM00448">
    <property type="entry name" value="REC"/>
    <property type="match status" value="1"/>
</dbReference>
<dbReference type="AlphaFoldDB" id="A0A1Q4V3A7"/>
<evidence type="ECO:0000313" key="7">
    <source>
        <dbReference type="Proteomes" id="UP000186455"/>
    </source>
</evidence>
<dbReference type="GeneID" id="96789839"/>
<dbReference type="InterPro" id="IPR001789">
    <property type="entry name" value="Sig_transdc_resp-reg_receiver"/>
</dbReference>
<accession>A0A1Q4V3A7</accession>
<dbReference type="GO" id="GO:0032993">
    <property type="term" value="C:protein-DNA complex"/>
    <property type="evidence" value="ECO:0007669"/>
    <property type="project" value="TreeGrafter"/>
</dbReference>
<evidence type="ECO:0000259" key="4">
    <source>
        <dbReference type="PROSITE" id="PS50110"/>
    </source>
</evidence>
<dbReference type="Gene3D" id="6.10.250.690">
    <property type="match status" value="1"/>
</dbReference>
<proteinExistence type="predicted"/>
<dbReference type="CDD" id="cd00383">
    <property type="entry name" value="trans_reg_C"/>
    <property type="match status" value="1"/>
</dbReference>
<reference evidence="6 7" key="1">
    <citation type="submission" date="2015-06" db="EMBL/GenBank/DDBJ databases">
        <title>Cloning and characterization of the uncialamcin biosynthetic gene cluster.</title>
        <authorList>
            <person name="Yan X."/>
            <person name="Huang T."/>
            <person name="Ge H."/>
            <person name="Shen B."/>
        </authorList>
    </citation>
    <scope>NUCLEOTIDE SEQUENCE [LARGE SCALE GENOMIC DNA]</scope>
    <source>
        <strain evidence="6 7">DCA2648</strain>
    </source>
</reference>
<dbReference type="PROSITE" id="PS50110">
    <property type="entry name" value="RESPONSE_REGULATORY"/>
    <property type="match status" value="1"/>
</dbReference>
<dbReference type="Gene3D" id="1.10.10.10">
    <property type="entry name" value="Winged helix-like DNA-binding domain superfamily/Winged helix DNA-binding domain"/>
    <property type="match status" value="1"/>
</dbReference>
<keyword evidence="2" id="KW-0597">Phosphoprotein</keyword>
<protein>
    <submittedName>
        <fullName evidence="6">Transcriptional regulator</fullName>
    </submittedName>
</protein>
<dbReference type="PANTHER" id="PTHR48111">
    <property type="entry name" value="REGULATOR OF RPOS"/>
    <property type="match status" value="1"/>
</dbReference>
<dbReference type="Pfam" id="PF00486">
    <property type="entry name" value="Trans_reg_C"/>
    <property type="match status" value="1"/>
</dbReference>
<sequence length="220" mass="24021">MRVLVVEDFEVLARSIGTGLRREGMAVDVVLDGTAALDRLAVTRYEVVVLDRDLPGVHGDEICRRLAAGRSDPRVLMLTAADTIEDRVDGLGLGADDYLPKPFAFAELVARVRALARRANPPLPPTLSCGDITLDPARRAAFRAGRRLELSPKEFALLECLLGSPGLVLPTEELLERVWDEAADPFTSAVKHTMHRLRAKLGDPPVIRTIREGGYRIGPA</sequence>
<dbReference type="InterPro" id="IPR036388">
    <property type="entry name" value="WH-like_DNA-bd_sf"/>
</dbReference>
<dbReference type="GO" id="GO:0000976">
    <property type="term" value="F:transcription cis-regulatory region binding"/>
    <property type="evidence" value="ECO:0007669"/>
    <property type="project" value="TreeGrafter"/>
</dbReference>
<evidence type="ECO:0000256" key="1">
    <source>
        <dbReference type="ARBA" id="ARBA00023125"/>
    </source>
</evidence>
<dbReference type="Proteomes" id="UP000186455">
    <property type="component" value="Unassembled WGS sequence"/>
</dbReference>
<dbReference type="PANTHER" id="PTHR48111:SF36">
    <property type="entry name" value="TRANSCRIPTIONAL REGULATORY PROTEIN CUTR"/>
    <property type="match status" value="1"/>
</dbReference>
<evidence type="ECO:0000259" key="5">
    <source>
        <dbReference type="PROSITE" id="PS51755"/>
    </source>
</evidence>
<dbReference type="Gene3D" id="3.40.50.2300">
    <property type="match status" value="1"/>
</dbReference>
<dbReference type="SMART" id="SM00862">
    <property type="entry name" value="Trans_reg_C"/>
    <property type="match status" value="1"/>
</dbReference>
<dbReference type="RefSeq" id="WP_073792621.1">
    <property type="nucleotide sequence ID" value="NZ_CP109290.1"/>
</dbReference>
<organism evidence="6 7">
    <name type="scientific">Streptomyces uncialis</name>
    <dbReference type="NCBI Taxonomy" id="1048205"/>
    <lineage>
        <taxon>Bacteria</taxon>
        <taxon>Bacillati</taxon>
        <taxon>Actinomycetota</taxon>
        <taxon>Actinomycetes</taxon>
        <taxon>Kitasatosporales</taxon>
        <taxon>Streptomycetaceae</taxon>
        <taxon>Streptomyces</taxon>
    </lineage>
</organism>
<keyword evidence="1 3" id="KW-0238">DNA-binding</keyword>
<dbReference type="PROSITE" id="PS51755">
    <property type="entry name" value="OMPR_PHOB"/>
    <property type="match status" value="1"/>
</dbReference>
<dbReference type="InterPro" id="IPR039420">
    <property type="entry name" value="WalR-like"/>
</dbReference>